<feature type="binding site" evidence="4">
    <location>
        <begin position="118"/>
        <end position="119"/>
    </location>
    <ligand>
        <name>substrate</name>
    </ligand>
</feature>
<dbReference type="SUPFAM" id="SSF53850">
    <property type="entry name" value="Periplasmic binding protein-like II"/>
    <property type="match status" value="1"/>
</dbReference>
<dbReference type="PANTHER" id="PTHR37167:SF1">
    <property type="entry name" value="1,4-DIHYDROXY-6-NAPHTOATE SYNTHASE"/>
    <property type="match status" value="1"/>
</dbReference>
<dbReference type="CDD" id="cd13635">
    <property type="entry name" value="PBP2_Ttha1568_Mqnd"/>
    <property type="match status" value="1"/>
</dbReference>
<dbReference type="Pfam" id="PF02621">
    <property type="entry name" value="VitK2_biosynth"/>
    <property type="match status" value="1"/>
</dbReference>
<evidence type="ECO:0000256" key="1">
    <source>
        <dbReference type="ARBA" id="ARBA00004863"/>
    </source>
</evidence>
<reference evidence="5" key="1">
    <citation type="submission" date="2016-08" db="EMBL/GenBank/DDBJ databases">
        <authorList>
            <person name="Seilhamer J.J."/>
        </authorList>
    </citation>
    <scope>NUCLEOTIDE SEQUENCE</scope>
    <source>
        <strain evidence="5">86-1</strain>
    </source>
</reference>
<dbReference type="InterPro" id="IPR003773">
    <property type="entry name" value="Menaquinone_biosynth"/>
</dbReference>
<organism evidence="5">
    <name type="scientific">uncultured Desulfovibrio sp</name>
    <dbReference type="NCBI Taxonomy" id="167968"/>
    <lineage>
        <taxon>Bacteria</taxon>
        <taxon>Pseudomonadati</taxon>
        <taxon>Thermodesulfobacteriota</taxon>
        <taxon>Desulfovibrionia</taxon>
        <taxon>Desulfovibrionales</taxon>
        <taxon>Desulfovibrionaceae</taxon>
        <taxon>Desulfovibrio</taxon>
        <taxon>environmental samples</taxon>
    </lineage>
</organism>
<evidence type="ECO:0000256" key="3">
    <source>
        <dbReference type="ARBA" id="ARBA00023239"/>
    </source>
</evidence>
<evidence type="ECO:0000256" key="2">
    <source>
        <dbReference type="ARBA" id="ARBA00022428"/>
    </source>
</evidence>
<evidence type="ECO:0000256" key="4">
    <source>
        <dbReference type="HAMAP-Rule" id="MF_00996"/>
    </source>
</evidence>
<dbReference type="PANTHER" id="PTHR37167">
    <property type="entry name" value="1,4-DIHYDROXY-6-NAPHTOATE SYNTHASE"/>
    <property type="match status" value="1"/>
</dbReference>
<dbReference type="Gene3D" id="3.40.190.10">
    <property type="entry name" value="Periplasmic binding protein-like II"/>
    <property type="match status" value="2"/>
</dbReference>
<keyword evidence="3 4" id="KW-0456">Lyase</keyword>
<dbReference type="AlphaFoldDB" id="A0A212KXM9"/>
<keyword evidence="2 4" id="KW-0474">Menaquinone biosynthesis</keyword>
<dbReference type="EMBL" id="FMJC01000001">
    <property type="protein sequence ID" value="SCM70054.1"/>
    <property type="molecule type" value="Genomic_DNA"/>
</dbReference>
<sequence length="285" mass="30881">MSSVFPQNTFQSLRFGLSPCPNDTYIFHALLHGIVPAPAALRPHMADVEELNTLAQKGQLEVTKLSLGVVAEVMDRYALLSSGAALGWGCGPLVVARKGLTPDDWKNATVAVPGLLTTANLLLTLHGGFQGPRQEMLFSDVMPAVARGEADLGLVIHEGRFTYEKLGLTKVLDLGQWWEGEFHLPLPLGAIAVRRDMPLPLARRVQSAITGSLAYANAHPDTSRDYIRSHAQEMDENVTRAHIKTFVTDFSLDLGASGRTAIEHLVGRAADMAGKKLPAEGLFLR</sequence>
<dbReference type="HAMAP" id="MF_00996">
    <property type="entry name" value="MqnD"/>
    <property type="match status" value="1"/>
</dbReference>
<evidence type="ECO:0000313" key="5">
    <source>
        <dbReference type="EMBL" id="SCM70054.1"/>
    </source>
</evidence>
<dbReference type="UniPathway" id="UPA00079"/>
<comment type="function">
    <text evidence="4">Catalyzes the conversion of cyclic dehypoxanthine futalosine (cyclic DHFL) into 1,4-dihydroxy-6-naphthoate, a step in the biosynthesis of menaquinone (MK, vitamin K2).</text>
</comment>
<accession>A0A212KXM9</accession>
<dbReference type="InterPro" id="IPR030869">
    <property type="entry name" value="MqnD"/>
</dbReference>
<protein>
    <recommendedName>
        <fullName evidence="4">1,4-dihydroxy-6-naphtoate synthase</fullName>
        <ecNumber evidence="4">4.1.99.29</ecNumber>
    </recommendedName>
    <alternativeName>
        <fullName evidence="4">Menaquinone biosynthetic enzyme MqnD</fullName>
    </alternativeName>
</protein>
<gene>
    <name evidence="4 5" type="primary">mqnD</name>
    <name evidence="5" type="ORF">KL86DES1_10158</name>
</gene>
<feature type="binding site" evidence="4">
    <location>
        <begin position="64"/>
        <end position="66"/>
    </location>
    <ligand>
        <name>substrate</name>
    </ligand>
</feature>
<dbReference type="GO" id="GO:0016830">
    <property type="term" value="F:carbon-carbon lyase activity"/>
    <property type="evidence" value="ECO:0007669"/>
    <property type="project" value="UniProtKB-UniRule"/>
</dbReference>
<feature type="active site" description="Proton acceptor" evidence="4">
    <location>
        <position position="157"/>
    </location>
</feature>
<dbReference type="EC" id="4.1.99.29" evidence="4"/>
<name>A0A212KXM9_9BACT</name>
<dbReference type="RefSeq" id="WP_179981567.1">
    <property type="nucleotide sequence ID" value="NZ_LT608333.1"/>
</dbReference>
<dbReference type="GO" id="GO:0009234">
    <property type="term" value="P:menaquinone biosynthetic process"/>
    <property type="evidence" value="ECO:0007669"/>
    <property type="project" value="UniProtKB-UniRule"/>
</dbReference>
<comment type="similarity">
    <text evidence="4">Belongs to the MqnA/MqnD family. MqnD subfamily.</text>
</comment>
<comment type="catalytic activity">
    <reaction evidence="4">
        <text>cyclic dehypoxanthinylfutalosinate = 1,4-dihydroxy-6-naphthoate + dihydroxyacetone</text>
        <dbReference type="Rhea" id="RHEA:33087"/>
        <dbReference type="ChEBI" id="CHEBI:16016"/>
        <dbReference type="ChEBI" id="CHEBI:64254"/>
        <dbReference type="ChEBI" id="CHEBI:64270"/>
        <dbReference type="EC" id="4.1.99.29"/>
    </reaction>
</comment>
<proteinExistence type="inferred from homology"/>
<comment type="pathway">
    <text evidence="1 4">Quinol/quinone metabolism; menaquinone biosynthesis.</text>
</comment>